<dbReference type="InterPro" id="IPR039417">
    <property type="entry name" value="Peptidase_C1A_papain-like"/>
</dbReference>
<keyword evidence="1" id="KW-0645">Protease</keyword>
<proteinExistence type="predicted"/>
<dbReference type="PANTHER" id="PTHR12411">
    <property type="entry name" value="CYSTEINE PROTEASE FAMILY C1-RELATED"/>
    <property type="match status" value="1"/>
</dbReference>
<sequence>MQSGTLPRGFPKYWDWRVHDGGALNPVKSQGKCNMCWAIVVAEAGAARLKAKNYTDLLQLSSQELLNCCEKEIERTKCYTYSYTKAFNYIKKEGIRKEEENPFKAVKQPCQPKTQKQKSLAVRINGVIMIDHKNEDEFLMQVKEQPVAGCVIMTSEFTVLKGGIYEGTDVLDKLNQDNKFNLKHSILIIGFGYDEKEEKNYWIVKNSYGKEWGIHGYGRIARSSSLPDSKQSLIFRIYCPMLPKTQQGAHACWNYYYGSHPAAALFSVCCVCDDKHFC</sequence>
<protein>
    <recommendedName>
        <fullName evidence="4">Peptidase C1A papain C-terminal domain-containing protein</fullName>
    </recommendedName>
</protein>
<feature type="domain" description="Peptidase C1A papain C-terminal" evidence="4">
    <location>
        <begin position="10"/>
        <end position="228"/>
    </location>
</feature>
<keyword evidence="3" id="KW-0788">Thiol protease</keyword>
<organism evidence="5 6">
    <name type="scientific">Carya illinoinensis</name>
    <name type="common">Pecan</name>
    <dbReference type="NCBI Taxonomy" id="32201"/>
    <lineage>
        <taxon>Eukaryota</taxon>
        <taxon>Viridiplantae</taxon>
        <taxon>Streptophyta</taxon>
        <taxon>Embryophyta</taxon>
        <taxon>Tracheophyta</taxon>
        <taxon>Spermatophyta</taxon>
        <taxon>Magnoliopsida</taxon>
        <taxon>eudicotyledons</taxon>
        <taxon>Gunneridae</taxon>
        <taxon>Pentapetalae</taxon>
        <taxon>rosids</taxon>
        <taxon>fabids</taxon>
        <taxon>Fagales</taxon>
        <taxon>Juglandaceae</taxon>
        <taxon>Carya</taxon>
    </lineage>
</organism>
<comment type="caution">
    <text evidence="5">The sequence shown here is derived from an EMBL/GenBank/DDBJ whole genome shotgun (WGS) entry which is preliminary data.</text>
</comment>
<dbReference type="CDD" id="cd02248">
    <property type="entry name" value="Peptidase_C1A"/>
    <property type="match status" value="1"/>
</dbReference>
<gene>
    <name evidence="5" type="ORF">CIPAW_09G138300</name>
</gene>
<dbReference type="Pfam" id="PF00112">
    <property type="entry name" value="Peptidase_C1"/>
    <property type="match status" value="1"/>
</dbReference>
<evidence type="ECO:0000259" key="4">
    <source>
        <dbReference type="SMART" id="SM00645"/>
    </source>
</evidence>
<evidence type="ECO:0000256" key="2">
    <source>
        <dbReference type="ARBA" id="ARBA00022801"/>
    </source>
</evidence>
<keyword evidence="2" id="KW-0378">Hydrolase</keyword>
<dbReference type="GO" id="GO:0008234">
    <property type="term" value="F:cysteine-type peptidase activity"/>
    <property type="evidence" value="ECO:0007669"/>
    <property type="project" value="UniProtKB-KW"/>
</dbReference>
<reference evidence="5" key="1">
    <citation type="submission" date="2020-12" db="EMBL/GenBank/DDBJ databases">
        <title>WGS assembly of Carya illinoinensis cv. Pawnee.</title>
        <authorList>
            <person name="Platts A."/>
            <person name="Shu S."/>
            <person name="Wright S."/>
            <person name="Barry K."/>
            <person name="Edger P."/>
            <person name="Pires J.C."/>
            <person name="Schmutz J."/>
        </authorList>
    </citation>
    <scope>NUCLEOTIDE SEQUENCE</scope>
    <source>
        <tissue evidence="5">Leaf</tissue>
    </source>
</reference>
<dbReference type="InterPro" id="IPR000668">
    <property type="entry name" value="Peptidase_C1A_C"/>
</dbReference>
<dbReference type="GO" id="GO:0006508">
    <property type="term" value="P:proteolysis"/>
    <property type="evidence" value="ECO:0007669"/>
    <property type="project" value="UniProtKB-KW"/>
</dbReference>
<evidence type="ECO:0000313" key="6">
    <source>
        <dbReference type="Proteomes" id="UP000811609"/>
    </source>
</evidence>
<accession>A0A8T1PKY6</accession>
<keyword evidence="6" id="KW-1185">Reference proteome</keyword>
<dbReference type="AlphaFoldDB" id="A0A8T1PKY6"/>
<dbReference type="EMBL" id="CM031817">
    <property type="protein sequence ID" value="KAG6642383.1"/>
    <property type="molecule type" value="Genomic_DNA"/>
</dbReference>
<evidence type="ECO:0000256" key="1">
    <source>
        <dbReference type="ARBA" id="ARBA00022670"/>
    </source>
</evidence>
<dbReference type="Proteomes" id="UP000811609">
    <property type="component" value="Chromosome 9"/>
</dbReference>
<dbReference type="SMART" id="SM00645">
    <property type="entry name" value="Pept_C1"/>
    <property type="match status" value="1"/>
</dbReference>
<evidence type="ECO:0000313" key="5">
    <source>
        <dbReference type="EMBL" id="KAG6642383.1"/>
    </source>
</evidence>
<name>A0A8T1PKY6_CARIL</name>
<dbReference type="InterPro" id="IPR013128">
    <property type="entry name" value="Peptidase_C1A"/>
</dbReference>
<evidence type="ECO:0000256" key="3">
    <source>
        <dbReference type="ARBA" id="ARBA00022807"/>
    </source>
</evidence>